<dbReference type="Gene3D" id="3.30.2020.40">
    <property type="entry name" value="Uncharacterised protein PF10387, DUF2442"/>
    <property type="match status" value="1"/>
</dbReference>
<evidence type="ECO:0008006" key="3">
    <source>
        <dbReference type="Google" id="ProtNLM"/>
    </source>
</evidence>
<reference evidence="1 2" key="1">
    <citation type="submission" date="2016-11" db="EMBL/GenBank/DDBJ databases">
        <authorList>
            <person name="Jaros S."/>
            <person name="Januszkiewicz K."/>
            <person name="Wedrychowicz H."/>
        </authorList>
    </citation>
    <scope>NUCLEOTIDE SEQUENCE [LARGE SCALE GENOMIC DNA]</scope>
    <source>
        <strain evidence="1 2">GAS95</strain>
    </source>
</reference>
<dbReference type="RefSeq" id="WP_074295117.1">
    <property type="nucleotide sequence ID" value="NZ_FSRU01000001.1"/>
</dbReference>
<keyword evidence="2" id="KW-1185">Reference proteome</keyword>
<dbReference type="AlphaFoldDB" id="A0A1N6HRR1"/>
<name>A0A1N6HRR1_9BURK</name>
<organism evidence="1 2">
    <name type="scientific">Paraburkholderia phenazinium</name>
    <dbReference type="NCBI Taxonomy" id="60549"/>
    <lineage>
        <taxon>Bacteria</taxon>
        <taxon>Pseudomonadati</taxon>
        <taxon>Pseudomonadota</taxon>
        <taxon>Betaproteobacteria</taxon>
        <taxon>Burkholderiales</taxon>
        <taxon>Burkholderiaceae</taxon>
        <taxon>Paraburkholderia</taxon>
    </lineage>
</organism>
<sequence>MKGAAVDVHFDARFMVLDLADGRVAQFPLAQFPALASATPMERDCFAISLDKQQLYWPALQQDVSVTALLLPLDENTLH</sequence>
<protein>
    <recommendedName>
        <fullName evidence="3">DUF2442 domain-containing protein</fullName>
    </recommendedName>
</protein>
<dbReference type="Pfam" id="PF10387">
    <property type="entry name" value="DUF2442"/>
    <property type="match status" value="1"/>
</dbReference>
<accession>A0A1N6HRR1</accession>
<evidence type="ECO:0000313" key="1">
    <source>
        <dbReference type="EMBL" id="SIO22462.1"/>
    </source>
</evidence>
<evidence type="ECO:0000313" key="2">
    <source>
        <dbReference type="Proteomes" id="UP000185151"/>
    </source>
</evidence>
<dbReference type="Proteomes" id="UP000185151">
    <property type="component" value="Unassembled WGS sequence"/>
</dbReference>
<proteinExistence type="predicted"/>
<dbReference type="EMBL" id="FSRU01000001">
    <property type="protein sequence ID" value="SIO22462.1"/>
    <property type="molecule type" value="Genomic_DNA"/>
</dbReference>
<gene>
    <name evidence="1" type="ORF">SAMN05444165_1541</name>
</gene>
<dbReference type="InterPro" id="IPR018841">
    <property type="entry name" value="DUF2442"/>
</dbReference>
<dbReference type="OrthoDB" id="9807561at2"/>